<reference evidence="2" key="1">
    <citation type="submission" date="2023-05" db="EMBL/GenBank/DDBJ databases">
        <title>Mariniplasma microaerophilum sp. nov., a novel anaerobic mollicute isolated from terrestrial mud volcano, Taman Peninsula, Russia.</title>
        <authorList>
            <person name="Khomyakova M.A."/>
            <person name="Merkel A.Y."/>
            <person name="Slobodkin A.I."/>
        </authorList>
    </citation>
    <scope>NUCLEOTIDE SEQUENCE</scope>
    <source>
        <strain evidence="2">M4Ah</strain>
    </source>
</reference>
<dbReference type="InterPro" id="IPR019206">
    <property type="entry name" value="DUF2085_TM"/>
</dbReference>
<protein>
    <submittedName>
        <fullName evidence="2">DUF2085 domain-containing protein</fullName>
    </submittedName>
</protein>
<name>A0AAW6UCY3_9MOLU</name>
<gene>
    <name evidence="2" type="ORF">QJ521_04585</name>
</gene>
<feature type="transmembrane region" description="Helical" evidence="1">
    <location>
        <begin position="69"/>
        <end position="90"/>
    </location>
</feature>
<feature type="transmembrane region" description="Helical" evidence="1">
    <location>
        <begin position="42"/>
        <end position="63"/>
    </location>
</feature>
<sequence>MDQELDNLSKKHRMWLFSMHFGKACGCHQKPERSPFFKGHQFFLCFRCSGIFISEIIIAPLFYLLNLHFGFYTLLFAIPLIIDGSIQHFFHIESTNTRRFITGCLGGYGIGIFVIHILMTIIKYII</sequence>
<keyword evidence="1" id="KW-0472">Membrane</keyword>
<comment type="caution">
    <text evidence="2">The sequence shown here is derived from an EMBL/GenBank/DDBJ whole genome shotgun (WGS) entry which is preliminary data.</text>
</comment>
<accession>A0AAW6UCY3</accession>
<dbReference type="Proteomes" id="UP001431532">
    <property type="component" value="Unassembled WGS sequence"/>
</dbReference>
<dbReference type="Pfam" id="PF09858">
    <property type="entry name" value="DUF2085"/>
    <property type="match status" value="1"/>
</dbReference>
<dbReference type="RefSeq" id="WP_282839258.1">
    <property type="nucleotide sequence ID" value="NZ_JASCXW010000011.1"/>
</dbReference>
<keyword evidence="3" id="KW-1185">Reference proteome</keyword>
<dbReference type="AlphaFoldDB" id="A0AAW6UCY3"/>
<proteinExistence type="predicted"/>
<keyword evidence="1" id="KW-1133">Transmembrane helix</keyword>
<evidence type="ECO:0000256" key="1">
    <source>
        <dbReference type="SAM" id="Phobius"/>
    </source>
</evidence>
<dbReference type="EMBL" id="JASCXW010000011">
    <property type="protein sequence ID" value="MDI6452833.1"/>
    <property type="molecule type" value="Genomic_DNA"/>
</dbReference>
<organism evidence="2 3">
    <name type="scientific">Peloplasma aerotolerans</name>
    <dbReference type="NCBI Taxonomy" id="3044389"/>
    <lineage>
        <taxon>Bacteria</taxon>
        <taxon>Bacillati</taxon>
        <taxon>Mycoplasmatota</taxon>
        <taxon>Mollicutes</taxon>
        <taxon>Acholeplasmatales</taxon>
        <taxon>Acholeplasmataceae</taxon>
        <taxon>Peloplasma</taxon>
    </lineage>
</organism>
<evidence type="ECO:0000313" key="2">
    <source>
        <dbReference type="EMBL" id="MDI6452833.1"/>
    </source>
</evidence>
<evidence type="ECO:0000313" key="3">
    <source>
        <dbReference type="Proteomes" id="UP001431532"/>
    </source>
</evidence>
<keyword evidence="1" id="KW-0812">Transmembrane</keyword>
<feature type="transmembrane region" description="Helical" evidence="1">
    <location>
        <begin position="102"/>
        <end position="125"/>
    </location>
</feature>